<evidence type="ECO:0000256" key="4">
    <source>
        <dbReference type="ARBA" id="ARBA00022989"/>
    </source>
</evidence>
<comment type="caution">
    <text evidence="11">The sequence shown here is derived from an EMBL/GenBank/DDBJ whole genome shotgun (WGS) entry which is preliminary data.</text>
</comment>
<feature type="transmembrane region" description="Helical" evidence="9">
    <location>
        <begin position="51"/>
        <end position="72"/>
    </location>
</feature>
<dbReference type="Proteomes" id="UP000431080">
    <property type="component" value="Unassembled WGS sequence"/>
</dbReference>
<accession>A0A6I2FIF7</accession>
<feature type="transmembrane region" description="Helical" evidence="9">
    <location>
        <begin position="21"/>
        <end position="39"/>
    </location>
</feature>
<evidence type="ECO:0000256" key="8">
    <source>
        <dbReference type="SAM" id="MobiDB-lite"/>
    </source>
</evidence>
<keyword evidence="7" id="KW-0407">Ion channel</keyword>
<dbReference type="AlphaFoldDB" id="A0A6I2FIF7"/>
<reference evidence="11 12" key="1">
    <citation type="submission" date="2019-10" db="EMBL/GenBank/DDBJ databases">
        <authorList>
            <person name="Nie G."/>
            <person name="Ming H."/>
            <person name="Yi B."/>
        </authorList>
    </citation>
    <scope>NUCLEOTIDE SEQUENCE [LARGE SCALE GENOMIC DNA]</scope>
    <source>
        <strain evidence="11 12">CFH 90414</strain>
    </source>
</reference>
<feature type="region of interest" description="Disordered" evidence="8">
    <location>
        <begin position="221"/>
        <end position="258"/>
    </location>
</feature>
<evidence type="ECO:0000256" key="3">
    <source>
        <dbReference type="ARBA" id="ARBA00022692"/>
    </source>
</evidence>
<feature type="transmembrane region" description="Helical" evidence="9">
    <location>
        <begin position="124"/>
        <end position="143"/>
    </location>
</feature>
<dbReference type="InterPro" id="IPR013099">
    <property type="entry name" value="K_chnl_dom"/>
</dbReference>
<keyword evidence="12" id="KW-1185">Reference proteome</keyword>
<keyword evidence="3 9" id="KW-0812">Transmembrane</keyword>
<dbReference type="EMBL" id="WJIF01000017">
    <property type="protein sequence ID" value="MRG61743.1"/>
    <property type="molecule type" value="Genomic_DNA"/>
</dbReference>
<organism evidence="11 12">
    <name type="scientific">Agromyces agglutinans</name>
    <dbReference type="NCBI Taxonomy" id="2662258"/>
    <lineage>
        <taxon>Bacteria</taxon>
        <taxon>Bacillati</taxon>
        <taxon>Actinomycetota</taxon>
        <taxon>Actinomycetes</taxon>
        <taxon>Micrococcales</taxon>
        <taxon>Microbacteriaceae</taxon>
        <taxon>Agromyces</taxon>
    </lineage>
</organism>
<keyword evidence="2" id="KW-0813">Transport</keyword>
<comment type="subcellular location">
    <subcellularLocation>
        <location evidence="1">Membrane</location>
        <topology evidence="1">Multi-pass membrane protein</topology>
    </subcellularLocation>
</comment>
<feature type="transmembrane region" description="Helical" evidence="9">
    <location>
        <begin position="186"/>
        <end position="210"/>
    </location>
</feature>
<feature type="domain" description="Potassium channel" evidence="10">
    <location>
        <begin position="133"/>
        <end position="210"/>
    </location>
</feature>
<evidence type="ECO:0000256" key="5">
    <source>
        <dbReference type="ARBA" id="ARBA00023065"/>
    </source>
</evidence>
<dbReference type="GO" id="GO:0005249">
    <property type="term" value="F:voltage-gated potassium channel activity"/>
    <property type="evidence" value="ECO:0007669"/>
    <property type="project" value="InterPro"/>
</dbReference>
<name>A0A6I2FIF7_9MICO</name>
<dbReference type="SUPFAM" id="SSF81324">
    <property type="entry name" value="Voltage-gated potassium channels"/>
    <property type="match status" value="1"/>
</dbReference>
<dbReference type="Pfam" id="PF07885">
    <property type="entry name" value="Ion_trans_2"/>
    <property type="match status" value="1"/>
</dbReference>
<dbReference type="GO" id="GO:0008076">
    <property type="term" value="C:voltage-gated potassium channel complex"/>
    <property type="evidence" value="ECO:0007669"/>
    <property type="project" value="InterPro"/>
</dbReference>
<proteinExistence type="predicted"/>
<evidence type="ECO:0000313" key="12">
    <source>
        <dbReference type="Proteomes" id="UP000431080"/>
    </source>
</evidence>
<evidence type="ECO:0000313" key="11">
    <source>
        <dbReference type="EMBL" id="MRG61743.1"/>
    </source>
</evidence>
<keyword evidence="4 9" id="KW-1133">Transmembrane helix</keyword>
<dbReference type="Gene3D" id="1.10.287.70">
    <property type="match status" value="1"/>
</dbReference>
<gene>
    <name evidence="11" type="ORF">GE115_17940</name>
</gene>
<keyword evidence="6 9" id="KW-0472">Membrane</keyword>
<evidence type="ECO:0000256" key="9">
    <source>
        <dbReference type="SAM" id="Phobius"/>
    </source>
</evidence>
<dbReference type="GO" id="GO:0001508">
    <property type="term" value="P:action potential"/>
    <property type="evidence" value="ECO:0007669"/>
    <property type="project" value="TreeGrafter"/>
</dbReference>
<evidence type="ECO:0000256" key="7">
    <source>
        <dbReference type="ARBA" id="ARBA00023303"/>
    </source>
</evidence>
<keyword evidence="5" id="KW-0406">Ion transport</keyword>
<sequence length="258" mass="27980">MTTRPARAAPRREAWERLTTTPLVVLGILFIAAYSWWVLDPGMDPGSSALILWALAITWAVFIVDVVVRIALTPPGDRWLFARTHPIDVLSALVPLFRAFRVLALLREVPYLERRTGASFRAKVVTYALAYTIVFIYFISLATYHAERSVPGATIVTFGDAVWWACVTIATVGYGDMYPITAPGRIYAVLLMIGGIVIVGTASATVISLLNERIGSLRRRGDGETMAEVHPPGLPADLVAGEPEPEPADGASPPPARG</sequence>
<evidence type="ECO:0000256" key="1">
    <source>
        <dbReference type="ARBA" id="ARBA00004141"/>
    </source>
</evidence>
<dbReference type="InterPro" id="IPR028325">
    <property type="entry name" value="VG_K_chnl"/>
</dbReference>
<dbReference type="RefSeq" id="WP_153686120.1">
    <property type="nucleotide sequence ID" value="NZ_WJIF01000017.1"/>
</dbReference>
<dbReference type="PANTHER" id="PTHR11537:SF254">
    <property type="entry name" value="POTASSIUM VOLTAGE-GATED CHANNEL PROTEIN SHAB"/>
    <property type="match status" value="1"/>
</dbReference>
<protein>
    <recommendedName>
        <fullName evidence="10">Potassium channel domain-containing protein</fullName>
    </recommendedName>
</protein>
<dbReference type="PANTHER" id="PTHR11537">
    <property type="entry name" value="VOLTAGE-GATED POTASSIUM CHANNEL"/>
    <property type="match status" value="1"/>
</dbReference>
<evidence type="ECO:0000256" key="6">
    <source>
        <dbReference type="ARBA" id="ARBA00023136"/>
    </source>
</evidence>
<feature type="transmembrane region" description="Helical" evidence="9">
    <location>
        <begin position="155"/>
        <end position="174"/>
    </location>
</feature>
<evidence type="ECO:0000259" key="10">
    <source>
        <dbReference type="Pfam" id="PF07885"/>
    </source>
</evidence>
<evidence type="ECO:0000256" key="2">
    <source>
        <dbReference type="ARBA" id="ARBA00022448"/>
    </source>
</evidence>